<keyword evidence="4" id="KW-1185">Reference proteome</keyword>
<dbReference type="Gene3D" id="1.10.1760.20">
    <property type="match status" value="1"/>
</dbReference>
<dbReference type="eggNOG" id="COG1122">
    <property type="taxonomic scope" value="Bacteria"/>
</dbReference>
<dbReference type="OrthoDB" id="5185518at2"/>
<evidence type="ECO:0000313" key="4">
    <source>
        <dbReference type="Proteomes" id="UP000008221"/>
    </source>
</evidence>
<protein>
    <submittedName>
        <fullName evidence="3">Integral membrane protein</fullName>
    </submittedName>
</protein>
<feature type="transmembrane region" description="Helical" evidence="2">
    <location>
        <begin position="132"/>
        <end position="153"/>
    </location>
</feature>
<feature type="transmembrane region" description="Helical" evidence="2">
    <location>
        <begin position="191"/>
        <end position="213"/>
    </location>
</feature>
<dbReference type="AlphaFoldDB" id="A0LTF5"/>
<dbReference type="KEGG" id="ace:Acel_0942"/>
<evidence type="ECO:0000256" key="2">
    <source>
        <dbReference type="SAM" id="Phobius"/>
    </source>
</evidence>
<keyword evidence="2" id="KW-0472">Membrane</keyword>
<gene>
    <name evidence="3" type="ordered locus">Acel_0942</name>
</gene>
<reference evidence="3 4" key="1">
    <citation type="journal article" date="2009" name="Genome Res.">
        <title>Complete genome of the cellulolytic thermophile Acidothermus cellulolyticus 11B provides insights into its ecophysiological and evolutionary adaptations.</title>
        <authorList>
            <person name="Barabote R.D."/>
            <person name="Xie G."/>
            <person name="Leu D.H."/>
            <person name="Normand P."/>
            <person name="Necsulea A."/>
            <person name="Daubin V."/>
            <person name="Medigue C."/>
            <person name="Adney W.S."/>
            <person name="Xu X.C."/>
            <person name="Lapidus A."/>
            <person name="Parales R.E."/>
            <person name="Detter C."/>
            <person name="Pujic P."/>
            <person name="Bruce D."/>
            <person name="Lavire C."/>
            <person name="Challacombe J.F."/>
            <person name="Brettin T.S."/>
            <person name="Berry A.M."/>
        </authorList>
    </citation>
    <scope>NUCLEOTIDE SEQUENCE [LARGE SCALE GENOMIC DNA]</scope>
    <source>
        <strain evidence="4">ATCC 43068 / DSM 8971 / 11B</strain>
    </source>
</reference>
<keyword evidence="2" id="KW-1133">Transmembrane helix</keyword>
<proteinExistence type="predicted"/>
<name>A0LTF5_ACIC1</name>
<sequence>MIQTVLLRNRARRVPLRRRARRPLALRPRSAVALLLASAVGVLAFGWPFLAATPPHASPNAAHAGDAPWIFLTVLPAVLAVVLAEFADGRLDAKAIAILGVLAGCGAALRPFGGEITGASPVFFLLMPAGRALGAGFGFCLGVLTLFASALLTGGVGPWLPFQMIAAGWVGLGAGCLPVPRRWHGRWPEIAMLAGYGACAGLAYGAVMDLWFWPLQTTGLAAGISYVPGADPLTELRHFMAFYVATSLGFDIPRAAANALLVAVAGRPVLAALRRAARRAAFDATVSVTPLPADRPEPVTSFPGNGPEPGTPFPPDARRPAGSAPEAGRECGP</sequence>
<accession>A0LTF5</accession>
<dbReference type="RefSeq" id="WP_011719778.1">
    <property type="nucleotide sequence ID" value="NC_008578.1"/>
</dbReference>
<dbReference type="InParanoid" id="A0LTF5"/>
<feature type="region of interest" description="Disordered" evidence="1">
    <location>
        <begin position="292"/>
        <end position="333"/>
    </location>
</feature>
<evidence type="ECO:0000256" key="1">
    <source>
        <dbReference type="SAM" id="MobiDB-lite"/>
    </source>
</evidence>
<keyword evidence="2" id="KW-0812">Transmembrane</keyword>
<dbReference type="EMBL" id="CP000481">
    <property type="protein sequence ID" value="ABK52715.1"/>
    <property type="molecule type" value="Genomic_DNA"/>
</dbReference>
<dbReference type="STRING" id="351607.Acel_0942"/>
<feature type="transmembrane region" description="Helical" evidence="2">
    <location>
        <begin position="67"/>
        <end position="87"/>
    </location>
</feature>
<organism evidence="3 4">
    <name type="scientific">Acidothermus cellulolyticus (strain ATCC 43068 / DSM 8971 / 11B)</name>
    <dbReference type="NCBI Taxonomy" id="351607"/>
    <lineage>
        <taxon>Bacteria</taxon>
        <taxon>Bacillati</taxon>
        <taxon>Actinomycetota</taxon>
        <taxon>Actinomycetes</taxon>
        <taxon>Acidothermales</taxon>
        <taxon>Acidothermaceae</taxon>
        <taxon>Acidothermus</taxon>
    </lineage>
</organism>
<evidence type="ECO:0000313" key="3">
    <source>
        <dbReference type="EMBL" id="ABK52715.1"/>
    </source>
</evidence>
<dbReference type="HOGENOM" id="CLU_052659_0_0_11"/>
<dbReference type="Proteomes" id="UP000008221">
    <property type="component" value="Chromosome"/>
</dbReference>